<sequence>MRAPAFLLALCLGVSGCTQFPELDATATPGVAAAPYPDLLPIDALLRGAPARATPDLRAGVSARAAALRARAARLQEPVIDPRTRARMARGIAPR</sequence>
<dbReference type="STRING" id="633194.SAMN05421759_11658"/>
<dbReference type="PROSITE" id="PS51257">
    <property type="entry name" value="PROKAR_LIPOPROTEIN"/>
    <property type="match status" value="1"/>
</dbReference>
<dbReference type="AlphaFoldDB" id="A0A1N7PJK1"/>
<gene>
    <name evidence="1" type="ORF">SAMN05421759_11658</name>
</gene>
<dbReference type="RefSeq" id="WP_076450222.1">
    <property type="nucleotide sequence ID" value="NZ_FTOQ01000016.1"/>
</dbReference>
<proteinExistence type="predicted"/>
<keyword evidence="2" id="KW-1185">Reference proteome</keyword>
<name>A0A1N7PJK1_9RHOB</name>
<accession>A0A1N7PJK1</accession>
<evidence type="ECO:0000313" key="2">
    <source>
        <dbReference type="Proteomes" id="UP000186684"/>
    </source>
</evidence>
<dbReference type="Proteomes" id="UP000186684">
    <property type="component" value="Unassembled WGS sequence"/>
</dbReference>
<dbReference type="EMBL" id="FTOQ01000016">
    <property type="protein sequence ID" value="SIT10771.1"/>
    <property type="molecule type" value="Genomic_DNA"/>
</dbReference>
<dbReference type="OrthoDB" id="7872359at2"/>
<protein>
    <submittedName>
        <fullName evidence="1">Uncharacterized protein</fullName>
    </submittedName>
</protein>
<evidence type="ECO:0000313" key="1">
    <source>
        <dbReference type="EMBL" id="SIT10771.1"/>
    </source>
</evidence>
<reference evidence="2" key="1">
    <citation type="submission" date="2017-01" db="EMBL/GenBank/DDBJ databases">
        <authorList>
            <person name="Varghese N."/>
            <person name="Submissions S."/>
        </authorList>
    </citation>
    <scope>NUCLEOTIDE SEQUENCE [LARGE SCALE GENOMIC DNA]</scope>
    <source>
        <strain evidence="2">DSM 29430</strain>
    </source>
</reference>
<organism evidence="1 2">
    <name type="scientific">Roseivivax lentus</name>
    <dbReference type="NCBI Taxonomy" id="633194"/>
    <lineage>
        <taxon>Bacteria</taxon>
        <taxon>Pseudomonadati</taxon>
        <taxon>Pseudomonadota</taxon>
        <taxon>Alphaproteobacteria</taxon>
        <taxon>Rhodobacterales</taxon>
        <taxon>Roseobacteraceae</taxon>
        <taxon>Roseivivax</taxon>
    </lineage>
</organism>